<dbReference type="CDD" id="cd07036">
    <property type="entry name" value="TPP_PYR_E1-PDHc-beta_like"/>
    <property type="match status" value="1"/>
</dbReference>
<dbReference type="FunFam" id="3.40.50.970:FF:000001">
    <property type="entry name" value="Pyruvate dehydrogenase E1 beta subunit"/>
    <property type="match status" value="1"/>
</dbReference>
<feature type="region of interest" description="Disordered" evidence="7">
    <location>
        <begin position="69"/>
        <end position="94"/>
    </location>
</feature>
<proteinExistence type="predicted"/>
<keyword evidence="2" id="KW-0809">Transit peptide</keyword>
<evidence type="ECO:0000256" key="2">
    <source>
        <dbReference type="ARBA" id="ARBA00022946"/>
    </source>
</evidence>
<evidence type="ECO:0000313" key="9">
    <source>
        <dbReference type="EMBL" id="CAI8005843.1"/>
    </source>
</evidence>
<dbReference type="PANTHER" id="PTHR43257:SF2">
    <property type="entry name" value="PYRUVATE DEHYDROGENASE E1 COMPONENT SUBUNIT BETA"/>
    <property type="match status" value="1"/>
</dbReference>
<organism evidence="9 10">
    <name type="scientific">Geodia barretti</name>
    <name type="common">Barrett's horny sponge</name>
    <dbReference type="NCBI Taxonomy" id="519541"/>
    <lineage>
        <taxon>Eukaryota</taxon>
        <taxon>Metazoa</taxon>
        <taxon>Porifera</taxon>
        <taxon>Demospongiae</taxon>
        <taxon>Heteroscleromorpha</taxon>
        <taxon>Tetractinellida</taxon>
        <taxon>Astrophorina</taxon>
        <taxon>Geodiidae</taxon>
        <taxon>Geodia</taxon>
    </lineage>
</organism>
<dbReference type="Pfam" id="PF02779">
    <property type="entry name" value="Transket_pyr"/>
    <property type="match status" value="1"/>
</dbReference>
<reference evidence="9" key="1">
    <citation type="submission" date="2023-03" db="EMBL/GenBank/DDBJ databases">
        <authorList>
            <person name="Steffen K."/>
            <person name="Cardenas P."/>
        </authorList>
    </citation>
    <scope>NUCLEOTIDE SEQUENCE</scope>
</reference>
<comment type="caution">
    <text evidence="9">The sequence shown here is derived from an EMBL/GenBank/DDBJ whole genome shotgun (WGS) entry which is preliminary data.</text>
</comment>
<dbReference type="Proteomes" id="UP001174909">
    <property type="component" value="Unassembled WGS sequence"/>
</dbReference>
<name>A0AA35W2M5_GEOBA</name>
<dbReference type="Pfam" id="PF00676">
    <property type="entry name" value="E1_dh"/>
    <property type="match status" value="1"/>
</dbReference>
<feature type="domain" description="Transketolase-like pyrimidine-binding" evidence="8">
    <location>
        <begin position="112"/>
        <end position="287"/>
    </location>
</feature>
<evidence type="ECO:0000256" key="6">
    <source>
        <dbReference type="ARBA" id="ARBA00051231"/>
    </source>
</evidence>
<comment type="catalytic activity">
    <reaction evidence="6">
        <text>N(6)-[(R)-lipoyl]-L-lysyl-[protein] + pyruvate + H(+) = N(6)-[(R)-S(8)-acetyldihydrolipoyl]-L-lysyl-[protein] + CO2</text>
        <dbReference type="Rhea" id="RHEA:19189"/>
        <dbReference type="Rhea" id="RHEA-COMP:10474"/>
        <dbReference type="Rhea" id="RHEA-COMP:10478"/>
        <dbReference type="ChEBI" id="CHEBI:15361"/>
        <dbReference type="ChEBI" id="CHEBI:15378"/>
        <dbReference type="ChEBI" id="CHEBI:16526"/>
        <dbReference type="ChEBI" id="CHEBI:83099"/>
        <dbReference type="ChEBI" id="CHEBI:83111"/>
        <dbReference type="EC" id="1.2.4.1"/>
    </reaction>
</comment>
<evidence type="ECO:0000259" key="8">
    <source>
        <dbReference type="SMART" id="SM00861"/>
    </source>
</evidence>
<dbReference type="GO" id="GO:0004739">
    <property type="term" value="F:pyruvate dehydrogenase (acetyl-transferring) activity"/>
    <property type="evidence" value="ECO:0007669"/>
    <property type="project" value="UniProtKB-EC"/>
</dbReference>
<comment type="cofactor">
    <cofactor evidence="1">
        <name>thiamine diphosphate</name>
        <dbReference type="ChEBI" id="CHEBI:58937"/>
    </cofactor>
</comment>
<dbReference type="InterPro" id="IPR029061">
    <property type="entry name" value="THDP-binding"/>
</dbReference>
<gene>
    <name evidence="9" type="ORF">GBAR_LOCUS4439</name>
</gene>
<dbReference type="AlphaFoldDB" id="A0AA35W2M5"/>
<sequence length="433" mass="47283">MLEMRVERFMSHTTDDDDRRYRPADEVDQAKQRDPVVTLGNLLLEQGILAQEQIDEAAENALAAVDAATDAADNASPPDVSTLHHMSTQSSPIQPVCRPITRHQESDSVAVKSVIEAVREAIREEMHRDPSVFVMGEDVGARGGVFLATQGLLEEFGEDRIIDTPLAEASIVGIALGAAFRGQRPMPEIQFSDFVWPSINQLIGEAARTCYGTNGAVQVPMTVRIPYGGGIRGGLFHSQNVETHFFHTPGLKVVTPCTPYDAKGLLKAAIRDNNPVVFLEHKKTYRLVRGEVPEGEYTLPPAKRHSRARAAMWTIAVRRTLHSASMPQLGRQLGIDSEVVDLRTLSPLDKDTILTSVRKTGKLLIAHEDNITGGIGAEIAALVADEAFEYLDGPIVRVCGPDVPTMPFAQTLEDAYIPDPTKIAAALRRLAAY</sequence>
<evidence type="ECO:0000256" key="4">
    <source>
        <dbReference type="ARBA" id="ARBA00023052"/>
    </source>
</evidence>
<feature type="compositionally biased region" description="Polar residues" evidence="7">
    <location>
        <begin position="84"/>
        <end position="93"/>
    </location>
</feature>
<dbReference type="Gene3D" id="3.40.50.920">
    <property type="match status" value="1"/>
</dbReference>
<protein>
    <submittedName>
        <fullName evidence="9">2-oxoisovalerate dehydrogenase subunit beta</fullName>
    </submittedName>
</protein>
<dbReference type="InterPro" id="IPR005475">
    <property type="entry name" value="Transketolase-like_Pyr-bd"/>
</dbReference>
<dbReference type="SMART" id="SM00861">
    <property type="entry name" value="Transket_pyr"/>
    <property type="match status" value="1"/>
</dbReference>
<keyword evidence="3" id="KW-0560">Oxidoreductase</keyword>
<keyword evidence="4" id="KW-0786">Thiamine pyrophosphate</keyword>
<dbReference type="PANTHER" id="PTHR43257">
    <property type="entry name" value="PYRUVATE DEHYDROGENASE E1 COMPONENT BETA SUBUNIT"/>
    <property type="match status" value="1"/>
</dbReference>
<comment type="function">
    <text evidence="5">The pyruvate dehydrogenase complex catalyzes the overall conversion of pyruvate to acetyl-CoA and CO(2). It contains multiple copies of three enzymatic components: pyruvate dehydrogenase (E1), dihydrolipoamide acetyltransferase (E2) and lipoamide dehydrogenase (E3).</text>
</comment>
<dbReference type="InterPro" id="IPR001017">
    <property type="entry name" value="DH_E1"/>
</dbReference>
<dbReference type="InterPro" id="IPR009014">
    <property type="entry name" value="Transketo_C/PFOR_II"/>
</dbReference>
<evidence type="ECO:0000256" key="7">
    <source>
        <dbReference type="SAM" id="MobiDB-lite"/>
    </source>
</evidence>
<keyword evidence="10" id="KW-1185">Reference proteome</keyword>
<dbReference type="Gene3D" id="3.40.50.970">
    <property type="match status" value="2"/>
</dbReference>
<accession>A0AA35W2M5</accession>
<evidence type="ECO:0000256" key="1">
    <source>
        <dbReference type="ARBA" id="ARBA00001964"/>
    </source>
</evidence>
<evidence type="ECO:0000313" key="10">
    <source>
        <dbReference type="Proteomes" id="UP001174909"/>
    </source>
</evidence>
<dbReference type="InterPro" id="IPR033248">
    <property type="entry name" value="Transketolase_C"/>
</dbReference>
<dbReference type="SUPFAM" id="SSF52518">
    <property type="entry name" value="Thiamin diphosphate-binding fold (THDP-binding)"/>
    <property type="match status" value="2"/>
</dbReference>
<dbReference type="Pfam" id="PF02780">
    <property type="entry name" value="Transketolase_C"/>
    <property type="match status" value="1"/>
</dbReference>
<dbReference type="EMBL" id="CASHTH010000641">
    <property type="protein sequence ID" value="CAI8005843.1"/>
    <property type="molecule type" value="Genomic_DNA"/>
</dbReference>
<evidence type="ECO:0000256" key="5">
    <source>
        <dbReference type="ARBA" id="ARBA00025211"/>
    </source>
</evidence>
<dbReference type="SUPFAM" id="SSF52922">
    <property type="entry name" value="TK C-terminal domain-like"/>
    <property type="match status" value="1"/>
</dbReference>
<feature type="region of interest" description="Disordered" evidence="7">
    <location>
        <begin position="1"/>
        <end position="23"/>
    </location>
</feature>
<evidence type="ECO:0000256" key="3">
    <source>
        <dbReference type="ARBA" id="ARBA00023002"/>
    </source>
</evidence>